<comment type="caution">
    <text evidence="2">The sequence shown here is derived from an EMBL/GenBank/DDBJ whole genome shotgun (WGS) entry which is preliminary data.</text>
</comment>
<dbReference type="Proteomes" id="UP001476247">
    <property type="component" value="Unassembled WGS sequence"/>
</dbReference>
<proteinExistence type="predicted"/>
<organism evidence="2 3">
    <name type="scientific">Helicostylum pulchrum</name>
    <dbReference type="NCBI Taxonomy" id="562976"/>
    <lineage>
        <taxon>Eukaryota</taxon>
        <taxon>Fungi</taxon>
        <taxon>Fungi incertae sedis</taxon>
        <taxon>Mucoromycota</taxon>
        <taxon>Mucoromycotina</taxon>
        <taxon>Mucoromycetes</taxon>
        <taxon>Mucorales</taxon>
        <taxon>Mucorineae</taxon>
        <taxon>Mucoraceae</taxon>
        <taxon>Helicostylum</taxon>
    </lineage>
</organism>
<feature type="region of interest" description="Disordered" evidence="1">
    <location>
        <begin position="437"/>
        <end position="464"/>
    </location>
</feature>
<feature type="region of interest" description="Disordered" evidence="1">
    <location>
        <begin position="1"/>
        <end position="27"/>
    </location>
</feature>
<sequence length="464" mass="53029">MSNNDNSNNNNSNNNIEQEIEESQRRTNQKVRQFVQISFEREATNQVAVLKETIDTDNSDTSASTSSTTPNLNNEYDTIYVSGCSSSVGTVIKVEALSRQRNYNSLDCNNKAVAALGLNSILDLSSTYPHSQATLFTRGQWKQLRARFPCRKYDTDQYSSILEPLNIISTIYDDRSSFDINWIKLYKELKQLRNKYDPNIQPEHNDTGFCIDLLLHILSTVKHQPHLFNDGIGVSEWDYIVKFWGVVTERLFHHSDLRLKWGDTHLTVSDTISDLLLKVDMRVLHDSVRQRFNVETDLGVLEAAEEDPGDVKYTSDRCKVTIESKAIIDKFVLDGCLIDSVDSLQVSGLELHFGRTTLARPGLYVADQFHTTAIDKSLNNISRYFDLACHLLCFRDQCIQIYNKYEDHLTNSRTKKTATKRNIQDLPEDELVLKQNYIRGSWSPPRTSKTTPPPPPKKLFGTTE</sequence>
<keyword evidence="3" id="KW-1185">Reference proteome</keyword>
<gene>
    <name evidence="2" type="ORF">HPULCUR_011512</name>
</gene>
<evidence type="ECO:0000313" key="2">
    <source>
        <dbReference type="EMBL" id="GAA5805985.1"/>
    </source>
</evidence>
<evidence type="ECO:0000256" key="1">
    <source>
        <dbReference type="SAM" id="MobiDB-lite"/>
    </source>
</evidence>
<reference evidence="2 3" key="1">
    <citation type="submission" date="2024-04" db="EMBL/GenBank/DDBJ databases">
        <title>genome sequences of Mucor flavus KT1a and Helicostylum pulchrum KT1b strains isolation_sourced from the surface of a dry-aged beef.</title>
        <authorList>
            <person name="Toyotome T."/>
            <person name="Hosono M."/>
            <person name="Torimaru M."/>
            <person name="Fukuda K."/>
            <person name="Mikami N."/>
        </authorList>
    </citation>
    <scope>NUCLEOTIDE SEQUENCE [LARGE SCALE GENOMIC DNA]</scope>
    <source>
        <strain evidence="2 3">KT1b</strain>
    </source>
</reference>
<protein>
    <submittedName>
        <fullName evidence="2">Uncharacterized protein</fullName>
    </submittedName>
</protein>
<name>A0ABP9YH33_9FUNG</name>
<feature type="compositionally biased region" description="Low complexity" evidence="1">
    <location>
        <begin position="441"/>
        <end position="450"/>
    </location>
</feature>
<dbReference type="EMBL" id="BAABUJ010000054">
    <property type="protein sequence ID" value="GAA5805985.1"/>
    <property type="molecule type" value="Genomic_DNA"/>
</dbReference>
<feature type="compositionally biased region" description="Low complexity" evidence="1">
    <location>
        <begin position="1"/>
        <end position="15"/>
    </location>
</feature>
<evidence type="ECO:0000313" key="3">
    <source>
        <dbReference type="Proteomes" id="UP001476247"/>
    </source>
</evidence>
<accession>A0ABP9YH33</accession>